<dbReference type="GO" id="GO:0009251">
    <property type="term" value="P:glucan catabolic process"/>
    <property type="evidence" value="ECO:0007669"/>
    <property type="project" value="TreeGrafter"/>
</dbReference>
<evidence type="ECO:0000256" key="4">
    <source>
        <dbReference type="ARBA" id="ARBA00022729"/>
    </source>
</evidence>
<dbReference type="InterPro" id="IPR051915">
    <property type="entry name" value="Cellulose_Degrad_GH3"/>
</dbReference>
<name>A0A3E5GJB3_9FIRM</name>
<protein>
    <recommendedName>
        <fullName evidence="3">beta-glucosidase</fullName>
        <ecNumber evidence="3">3.2.1.21</ecNumber>
    </recommendedName>
</protein>
<dbReference type="InterPro" id="IPR019800">
    <property type="entry name" value="Glyco_hydro_3_AS"/>
</dbReference>
<dbReference type="PROSITE" id="PS00775">
    <property type="entry name" value="GLYCOSYL_HYDROL_F3"/>
    <property type="match status" value="1"/>
</dbReference>
<dbReference type="InterPro" id="IPR013783">
    <property type="entry name" value="Ig-like_fold"/>
</dbReference>
<feature type="domain" description="Fibronectin type III-like" evidence="8">
    <location>
        <begin position="637"/>
        <end position="706"/>
    </location>
</feature>
<dbReference type="InterPro" id="IPR001764">
    <property type="entry name" value="Glyco_hydro_3_N"/>
</dbReference>
<gene>
    <name evidence="9" type="ORF">DXB16_00585</name>
</gene>
<dbReference type="EMBL" id="QSVN01000001">
    <property type="protein sequence ID" value="RGO35092.1"/>
    <property type="molecule type" value="Genomic_DNA"/>
</dbReference>
<dbReference type="InterPro" id="IPR002772">
    <property type="entry name" value="Glyco_hydro_3_C"/>
</dbReference>
<dbReference type="Gene3D" id="3.40.50.1700">
    <property type="entry name" value="Glycoside hydrolase family 3 C-terminal domain"/>
    <property type="match status" value="1"/>
</dbReference>
<dbReference type="Pfam" id="PF01915">
    <property type="entry name" value="Glyco_hydro_3_C"/>
    <property type="match status" value="1"/>
</dbReference>
<dbReference type="Pfam" id="PF00933">
    <property type="entry name" value="Glyco_hydro_3"/>
    <property type="match status" value="1"/>
</dbReference>
<evidence type="ECO:0000256" key="3">
    <source>
        <dbReference type="ARBA" id="ARBA00012744"/>
    </source>
</evidence>
<dbReference type="PANTHER" id="PTHR30620">
    <property type="entry name" value="PERIPLASMIC BETA-GLUCOSIDASE-RELATED"/>
    <property type="match status" value="1"/>
</dbReference>
<dbReference type="InterPro" id="IPR036881">
    <property type="entry name" value="Glyco_hydro_3_C_sf"/>
</dbReference>
<accession>A0A3E5GJB3</accession>
<dbReference type="SMART" id="SM01217">
    <property type="entry name" value="Fn3_like"/>
    <property type="match status" value="1"/>
</dbReference>
<evidence type="ECO:0000313" key="10">
    <source>
        <dbReference type="Proteomes" id="UP000261285"/>
    </source>
</evidence>
<keyword evidence="5 7" id="KW-0378">Hydrolase</keyword>
<dbReference type="Proteomes" id="UP000261285">
    <property type="component" value="Unassembled WGS sequence"/>
</dbReference>
<dbReference type="PANTHER" id="PTHR30620:SF16">
    <property type="entry name" value="LYSOSOMAL BETA GLUCOSIDASE"/>
    <property type="match status" value="1"/>
</dbReference>
<evidence type="ECO:0000256" key="7">
    <source>
        <dbReference type="RuleBase" id="RU361161"/>
    </source>
</evidence>
<reference evidence="9 10" key="1">
    <citation type="submission" date="2018-08" db="EMBL/GenBank/DDBJ databases">
        <title>A genome reference for cultivated species of the human gut microbiota.</title>
        <authorList>
            <person name="Zou Y."/>
            <person name="Xue W."/>
            <person name="Luo G."/>
        </authorList>
    </citation>
    <scope>NUCLEOTIDE SEQUENCE [LARGE SCALE GENOMIC DNA]</scope>
    <source>
        <strain evidence="9 10">OM02-16</strain>
    </source>
</reference>
<dbReference type="AlphaFoldDB" id="A0A3E5GJB3"/>
<dbReference type="InterPro" id="IPR017853">
    <property type="entry name" value="GH"/>
</dbReference>
<sequence>MRKSKMDRNQIKVLIRQMTLEEKAGQVTQLPSRYFAIQGSQLTGTETKLGISEEKKWLCGSILGKLDAVSMRNIQKENLERSRLQIPLMFMTDIVHGYQTIFPVPLAMAGSFDPGMVRECARISAKEGSAAGYQVTFSPMVDVVRDPRWGRVMESFGEDSKLNCDFGKAMVEGYQGENLKDPDRLAACVKHFAAYGAAEGGRDYNTSDVSEFRLRNKYFPPFKACIDAGVKLVMAAFEALNGIPATANPWLLQDILRKDLEFEGTVISDWGAVLELIKHGVAEEEAEAGRLALESGVQIEMATAAIVKHIEVYVKKFPHLEAILDEAVEKVLILKNELGLFEDPYRGVDPEREMRELRSPDKKRAAFHAATESAVLLENNGILPLTKETPVILTGPYAESKNILGPWSVDGIVEDAITVKDGLILKGGRIKEVIQTAYEEVTEQDSDRIVQTVASGDVVVLALGEPELWSGEAGSRSVIELPEHQISLLKKLHEHQIPVVVLLFNGRPLDLRKVKEYADAVLEMWFPGTEGGNAVAALLYGEKNPSGKLAMSFPYGSGQIPVSYDMAPTGRPKADLMQEPRYKSQYLDIPNEPLYSFGYGLSYTEYDVQVNGKIVRQEQEYLVPVKVTNLGNMTGKTVVQIYIGKKKSLVARPVKELVAYKKIELQPGKSKEIVIPIEEKTLERWIPGKGWTKEKGEYTILVSNDGQNFQRMELTVG</sequence>
<evidence type="ECO:0000256" key="1">
    <source>
        <dbReference type="ARBA" id="ARBA00000448"/>
    </source>
</evidence>
<organism evidence="9 10">
    <name type="scientific">Dorea longicatena</name>
    <dbReference type="NCBI Taxonomy" id="88431"/>
    <lineage>
        <taxon>Bacteria</taxon>
        <taxon>Bacillati</taxon>
        <taxon>Bacillota</taxon>
        <taxon>Clostridia</taxon>
        <taxon>Lachnospirales</taxon>
        <taxon>Lachnospiraceae</taxon>
        <taxon>Dorea</taxon>
    </lineage>
</organism>
<dbReference type="InterPro" id="IPR036962">
    <property type="entry name" value="Glyco_hydro_3_N_sf"/>
</dbReference>
<dbReference type="Pfam" id="PF14310">
    <property type="entry name" value="Fn3-like"/>
    <property type="match status" value="1"/>
</dbReference>
<dbReference type="SUPFAM" id="SSF51445">
    <property type="entry name" value="(Trans)glycosidases"/>
    <property type="match status" value="1"/>
</dbReference>
<evidence type="ECO:0000256" key="5">
    <source>
        <dbReference type="ARBA" id="ARBA00022801"/>
    </source>
</evidence>
<proteinExistence type="inferred from homology"/>
<comment type="caution">
    <text evidence="9">The sequence shown here is derived from an EMBL/GenBank/DDBJ whole genome shotgun (WGS) entry which is preliminary data.</text>
</comment>
<evidence type="ECO:0000259" key="8">
    <source>
        <dbReference type="SMART" id="SM01217"/>
    </source>
</evidence>
<dbReference type="GO" id="GO:0008422">
    <property type="term" value="F:beta-glucosidase activity"/>
    <property type="evidence" value="ECO:0007669"/>
    <property type="project" value="UniProtKB-EC"/>
</dbReference>
<comment type="similarity">
    <text evidence="2 7">Belongs to the glycosyl hydrolase 3 family.</text>
</comment>
<dbReference type="EC" id="3.2.1.21" evidence="3"/>
<keyword evidence="4" id="KW-0732">Signal</keyword>
<evidence type="ECO:0000256" key="6">
    <source>
        <dbReference type="ARBA" id="ARBA00023295"/>
    </source>
</evidence>
<dbReference type="Gene3D" id="3.20.20.300">
    <property type="entry name" value="Glycoside hydrolase, family 3, N-terminal domain"/>
    <property type="match status" value="1"/>
</dbReference>
<dbReference type="InterPro" id="IPR026891">
    <property type="entry name" value="Fn3-like"/>
</dbReference>
<evidence type="ECO:0000313" key="9">
    <source>
        <dbReference type="EMBL" id="RGO35092.1"/>
    </source>
</evidence>
<evidence type="ECO:0000256" key="2">
    <source>
        <dbReference type="ARBA" id="ARBA00005336"/>
    </source>
</evidence>
<keyword evidence="6 7" id="KW-0326">Glycosidase</keyword>
<comment type="catalytic activity">
    <reaction evidence="1">
        <text>Hydrolysis of terminal, non-reducing beta-D-glucosyl residues with release of beta-D-glucose.</text>
        <dbReference type="EC" id="3.2.1.21"/>
    </reaction>
</comment>
<dbReference type="PRINTS" id="PR00133">
    <property type="entry name" value="GLHYDRLASE3"/>
</dbReference>
<dbReference type="Gene3D" id="2.60.40.10">
    <property type="entry name" value="Immunoglobulins"/>
    <property type="match status" value="1"/>
</dbReference>
<dbReference type="SUPFAM" id="SSF52279">
    <property type="entry name" value="Beta-D-glucan exohydrolase, C-terminal domain"/>
    <property type="match status" value="1"/>
</dbReference>